<evidence type="ECO:0000256" key="1">
    <source>
        <dbReference type="ARBA" id="ARBA00009156"/>
    </source>
</evidence>
<dbReference type="PANTHER" id="PTHR43095">
    <property type="entry name" value="SUGAR KINASE"/>
    <property type="match status" value="1"/>
</dbReference>
<dbReference type="SUPFAM" id="SSF53067">
    <property type="entry name" value="Actin-like ATPase domain"/>
    <property type="match status" value="2"/>
</dbReference>
<dbReference type="InterPro" id="IPR018483">
    <property type="entry name" value="Carb_kinase_FGGY_CS"/>
</dbReference>
<dbReference type="InterPro" id="IPR000577">
    <property type="entry name" value="Carb_kinase_FGGY"/>
</dbReference>
<gene>
    <name evidence="7" type="ORF">SAMN05421730_102219</name>
</gene>
<feature type="domain" description="Carbohydrate kinase FGGY C-terminal" evidence="6">
    <location>
        <begin position="265"/>
        <end position="459"/>
    </location>
</feature>
<keyword evidence="2 4" id="KW-0808">Transferase</keyword>
<dbReference type="InterPro" id="IPR050406">
    <property type="entry name" value="FGGY_Carb_Kinase"/>
</dbReference>
<organism evidence="7 8">
    <name type="scientific">Anaerobium acetethylicum</name>
    <dbReference type="NCBI Taxonomy" id="1619234"/>
    <lineage>
        <taxon>Bacteria</taxon>
        <taxon>Bacillati</taxon>
        <taxon>Bacillota</taxon>
        <taxon>Clostridia</taxon>
        <taxon>Lachnospirales</taxon>
        <taxon>Lachnospiraceae</taxon>
        <taxon>Anaerobium</taxon>
    </lineage>
</organism>
<dbReference type="Pfam" id="PF02782">
    <property type="entry name" value="FGGY_C"/>
    <property type="match status" value="1"/>
</dbReference>
<evidence type="ECO:0000259" key="5">
    <source>
        <dbReference type="Pfam" id="PF00370"/>
    </source>
</evidence>
<dbReference type="Pfam" id="PF00370">
    <property type="entry name" value="FGGY_N"/>
    <property type="match status" value="1"/>
</dbReference>
<dbReference type="Proteomes" id="UP000199315">
    <property type="component" value="Unassembled WGS sequence"/>
</dbReference>
<sequence>MRNIENYLLGIDLGTTNVKAIIMDEHGTVVSSASRANSLIFPGPGMVEQDPGAWWEHTAEILRAVTEQAGPEIVRKIRGISISSQTVTMLPLDREGNPLRNALIWMDARSAGELQYIIDTIGFDRYVSIIGAQPDVAFLPNKILWFKKNEPELFAKTYRIMQASSYLNFKLTGQMTMDIDQAARCQCLDINTLKWSDEISDVIGVDLNSILPQPKAVHEIIGSVTASAAAETGLVSGIPVVAGASDAMASMYATGLSQIGEAGESSGTTSLVFVGHDKPSQSDLPVVTKPCSITGMPYIFDAPINTSGASIKWYLDTFGKAEQDYAALHNINVYEHLNQLAAESEPGSGGLIYFPYLLGERAPLWNSHAKGMFIGLSLDTERKDIIRSVFEGTAFALRHVMTTIKDTGAKADCLRITGGGSKSRVWCQIKASMLRMPVYILDEKSGDVPFGDTLIAGHAVGVFPDLTETISKLIQVKEIIQPVEEWADVYDQMYPLYIDMYQHLDSDLIKLKETMAHIQK</sequence>
<evidence type="ECO:0000313" key="8">
    <source>
        <dbReference type="Proteomes" id="UP000199315"/>
    </source>
</evidence>
<evidence type="ECO:0000256" key="4">
    <source>
        <dbReference type="RuleBase" id="RU003733"/>
    </source>
</evidence>
<dbReference type="InterPro" id="IPR018484">
    <property type="entry name" value="FGGY_N"/>
</dbReference>
<dbReference type="EMBL" id="FMKA01000022">
    <property type="protein sequence ID" value="SCP98541.1"/>
    <property type="molecule type" value="Genomic_DNA"/>
</dbReference>
<reference evidence="7 8" key="1">
    <citation type="submission" date="2016-09" db="EMBL/GenBank/DDBJ databases">
        <authorList>
            <person name="Capua I."/>
            <person name="De Benedictis P."/>
            <person name="Joannis T."/>
            <person name="Lombin L.H."/>
            <person name="Cattoli G."/>
        </authorList>
    </citation>
    <scope>NUCLEOTIDE SEQUENCE [LARGE SCALE GENOMIC DNA]</scope>
    <source>
        <strain evidence="7 8">GluBS11</strain>
    </source>
</reference>
<dbReference type="Gene3D" id="3.30.420.40">
    <property type="match status" value="2"/>
</dbReference>
<dbReference type="PROSITE" id="PS00445">
    <property type="entry name" value="FGGY_KINASES_2"/>
    <property type="match status" value="1"/>
</dbReference>
<dbReference type="AlphaFoldDB" id="A0A1D3TWF4"/>
<dbReference type="GO" id="GO:0016301">
    <property type="term" value="F:kinase activity"/>
    <property type="evidence" value="ECO:0007669"/>
    <property type="project" value="UniProtKB-KW"/>
</dbReference>
<dbReference type="InterPro" id="IPR043129">
    <property type="entry name" value="ATPase_NBD"/>
</dbReference>
<evidence type="ECO:0000256" key="2">
    <source>
        <dbReference type="ARBA" id="ARBA00022679"/>
    </source>
</evidence>
<keyword evidence="3 4" id="KW-0418">Kinase</keyword>
<dbReference type="PIRSF" id="PIRSF000538">
    <property type="entry name" value="GlpK"/>
    <property type="match status" value="1"/>
</dbReference>
<evidence type="ECO:0000259" key="6">
    <source>
        <dbReference type="Pfam" id="PF02782"/>
    </source>
</evidence>
<dbReference type="GO" id="GO:0005975">
    <property type="term" value="P:carbohydrate metabolic process"/>
    <property type="evidence" value="ECO:0007669"/>
    <property type="project" value="InterPro"/>
</dbReference>
<dbReference type="RefSeq" id="WP_207648879.1">
    <property type="nucleotide sequence ID" value="NZ_FMKA01000022.1"/>
</dbReference>
<proteinExistence type="inferred from homology"/>
<accession>A0A1D3TWF4</accession>
<dbReference type="STRING" id="1619234.SAMN05421730_102219"/>
<dbReference type="CDD" id="cd00366">
    <property type="entry name" value="ASKHA_NBD_FGGY"/>
    <property type="match status" value="1"/>
</dbReference>
<keyword evidence="8" id="KW-1185">Reference proteome</keyword>
<evidence type="ECO:0000313" key="7">
    <source>
        <dbReference type="EMBL" id="SCP98541.1"/>
    </source>
</evidence>
<evidence type="ECO:0000256" key="3">
    <source>
        <dbReference type="ARBA" id="ARBA00022777"/>
    </source>
</evidence>
<name>A0A1D3TWF4_9FIRM</name>
<dbReference type="PANTHER" id="PTHR43095:SF5">
    <property type="entry name" value="XYLULOSE KINASE"/>
    <property type="match status" value="1"/>
</dbReference>
<dbReference type="InterPro" id="IPR018485">
    <property type="entry name" value="FGGY_C"/>
</dbReference>
<protein>
    <submittedName>
        <fullName evidence="7">Xylulokinase</fullName>
    </submittedName>
</protein>
<dbReference type="GO" id="GO:0016773">
    <property type="term" value="F:phosphotransferase activity, alcohol group as acceptor"/>
    <property type="evidence" value="ECO:0007669"/>
    <property type="project" value="InterPro"/>
</dbReference>
<feature type="domain" description="Carbohydrate kinase FGGY N-terminal" evidence="5">
    <location>
        <begin position="7"/>
        <end position="250"/>
    </location>
</feature>
<comment type="similarity">
    <text evidence="1 4">Belongs to the FGGY kinase family.</text>
</comment>